<proteinExistence type="predicted"/>
<feature type="region of interest" description="Disordered" evidence="1">
    <location>
        <begin position="312"/>
        <end position="352"/>
    </location>
</feature>
<evidence type="ECO:0000313" key="2">
    <source>
        <dbReference type="EMBL" id="OVE84966.1"/>
    </source>
</evidence>
<feature type="compositionally biased region" description="Acidic residues" evidence="1">
    <location>
        <begin position="315"/>
        <end position="324"/>
    </location>
</feature>
<protein>
    <submittedName>
        <fullName evidence="2">Uncharacterized protein</fullName>
    </submittedName>
</protein>
<sequence>MTERQIQQLFSSAPLTVTVSEFAFELEVCAHLEADRPGLIARQLGASVADPGGRILDVICVDPGPAFEKRLALTSETIPDAAIASNVGPGRARYWKRAFPDECHPKQARRAMERACEIGFFERERRNGRTYVRQVARYPDWYGRLVGIENKPDLGRPGDLEAQLRTDVSLALVDEVILATESYVTRAHLNRIPDEVGVWRVHRGESDSPQPLEVDIDVIREPTPLPTDEPGIEPLESHPGRTEIAVVDAGAKARARRRLAERAYGKGWRTYDLPACGACSPTDPNETGATLPYCQWAGEIVDAGSRCGPSCPGYDDADGEPVDLEAERTTQTPWRANPAGRQRRQSGLDQFE</sequence>
<organism evidence="2 3">
    <name type="scientific">Natronolimnobius baerhuensis</name>
    <dbReference type="NCBI Taxonomy" id="253108"/>
    <lineage>
        <taxon>Archaea</taxon>
        <taxon>Methanobacteriati</taxon>
        <taxon>Methanobacteriota</taxon>
        <taxon>Stenosarchaea group</taxon>
        <taxon>Halobacteria</taxon>
        <taxon>Halobacteriales</taxon>
        <taxon>Natrialbaceae</taxon>
        <taxon>Natronolimnobius</taxon>
    </lineage>
</organism>
<comment type="caution">
    <text evidence="2">The sequence shown here is derived from an EMBL/GenBank/DDBJ whole genome shotgun (WGS) entry which is preliminary data.</text>
</comment>
<dbReference type="Proteomes" id="UP000196084">
    <property type="component" value="Unassembled WGS sequence"/>
</dbReference>
<dbReference type="EMBL" id="MWPH01000002">
    <property type="protein sequence ID" value="OVE84966.1"/>
    <property type="molecule type" value="Genomic_DNA"/>
</dbReference>
<evidence type="ECO:0000256" key="1">
    <source>
        <dbReference type="SAM" id="MobiDB-lite"/>
    </source>
</evidence>
<dbReference type="AlphaFoldDB" id="A0A202E9N7"/>
<reference evidence="2 3" key="1">
    <citation type="submission" date="2017-02" db="EMBL/GenBank/DDBJ databases">
        <title>Natronthermophilus aegyptiacus gen. nov.,sp. nov., an aerobic, extremely halophilic alkalithermophilic archaeon isolated from the athalassohaline Wadi An Natrun, Egypt.</title>
        <authorList>
            <person name="Zhao B."/>
        </authorList>
    </citation>
    <scope>NUCLEOTIDE SEQUENCE [LARGE SCALE GENOMIC DNA]</scope>
    <source>
        <strain evidence="2 3">CGMCC 1.3597</strain>
    </source>
</reference>
<keyword evidence="3" id="KW-1185">Reference proteome</keyword>
<dbReference type="InterPro" id="IPR043901">
    <property type="entry name" value="DUF5787"/>
</dbReference>
<accession>A0A202E9N7</accession>
<evidence type="ECO:0000313" key="3">
    <source>
        <dbReference type="Proteomes" id="UP000196084"/>
    </source>
</evidence>
<dbReference type="Pfam" id="PF19100">
    <property type="entry name" value="DUF5787"/>
    <property type="match status" value="1"/>
</dbReference>
<gene>
    <name evidence="2" type="ORF">B2G88_11440</name>
</gene>
<name>A0A202E9N7_9EURY</name>
<dbReference type="OrthoDB" id="211869at2157"/>
<dbReference type="RefSeq" id="WP_054862485.1">
    <property type="nucleotide sequence ID" value="NZ_MWPH01000002.1"/>
</dbReference>